<comment type="subcellular location">
    <subcellularLocation>
        <location evidence="2">Golgi apparatus</location>
        <location evidence="2">cis-Golgi network</location>
    </subcellularLocation>
</comment>
<evidence type="ECO:0000256" key="6">
    <source>
        <dbReference type="ARBA" id="ARBA00022892"/>
    </source>
</evidence>
<evidence type="ECO:0000259" key="10">
    <source>
        <dbReference type="Pfam" id="PF11817"/>
    </source>
</evidence>
<feature type="domain" description="Trafficking protein particle complex subunit 11" evidence="10">
    <location>
        <begin position="359"/>
        <end position="615"/>
    </location>
</feature>
<evidence type="ECO:0000256" key="3">
    <source>
        <dbReference type="ARBA" id="ARBA00007051"/>
    </source>
</evidence>
<keyword evidence="8" id="KW-0175">Coiled coil</keyword>
<gene>
    <name evidence="12" type="ORF">CAOG_006764</name>
</gene>
<feature type="region of interest" description="Disordered" evidence="9">
    <location>
        <begin position="1"/>
        <end position="53"/>
    </location>
</feature>
<feature type="region of interest" description="Disordered" evidence="9">
    <location>
        <begin position="742"/>
        <end position="762"/>
    </location>
</feature>
<dbReference type="Proteomes" id="UP000008743">
    <property type="component" value="Unassembled WGS sequence"/>
</dbReference>
<feature type="domain" description="Trafficking protein particle complex subunit 11 C-terminal" evidence="11">
    <location>
        <begin position="1158"/>
        <end position="1209"/>
    </location>
</feature>
<keyword evidence="5" id="KW-0813">Transport</keyword>
<dbReference type="AlphaFoldDB" id="A0A0D2X4P9"/>
<keyword evidence="13" id="KW-1185">Reference proteome</keyword>
<proteinExistence type="inferred from homology"/>
<comment type="function">
    <text evidence="1">Involved in endoplasmic reticulum to Golgi apparatus trafficking at a very early stage.</text>
</comment>
<keyword evidence="7" id="KW-0333">Golgi apparatus</keyword>
<evidence type="ECO:0000259" key="11">
    <source>
        <dbReference type="Pfam" id="PF12742"/>
    </source>
</evidence>
<evidence type="ECO:0000256" key="7">
    <source>
        <dbReference type="ARBA" id="ARBA00023034"/>
    </source>
</evidence>
<dbReference type="STRING" id="595528.A0A0D2X4P9"/>
<dbReference type="eggNOG" id="KOG4386">
    <property type="taxonomic scope" value="Eukaryota"/>
</dbReference>
<dbReference type="InterPro" id="IPR021773">
    <property type="entry name" value="TPC11"/>
</dbReference>
<evidence type="ECO:0000256" key="1">
    <source>
        <dbReference type="ARBA" id="ARBA00001995"/>
    </source>
</evidence>
<dbReference type="PANTHER" id="PTHR14374">
    <property type="entry name" value="FOIE GRAS"/>
    <property type="match status" value="1"/>
</dbReference>
<dbReference type="OrthoDB" id="6278596at2759"/>
<accession>A0A0D2X4P9</accession>
<dbReference type="GO" id="GO:0005794">
    <property type="term" value="C:Golgi apparatus"/>
    <property type="evidence" value="ECO:0007669"/>
    <property type="project" value="UniProtKB-SubCell"/>
</dbReference>
<organism evidence="12 13">
    <name type="scientific">Capsaspora owczarzaki (strain ATCC 30864)</name>
    <dbReference type="NCBI Taxonomy" id="595528"/>
    <lineage>
        <taxon>Eukaryota</taxon>
        <taxon>Filasterea</taxon>
        <taxon>Capsaspora</taxon>
    </lineage>
</organism>
<evidence type="ECO:0000313" key="12">
    <source>
        <dbReference type="EMBL" id="KJE96439.1"/>
    </source>
</evidence>
<dbReference type="PhylomeDB" id="A0A0D2X4P9"/>
<dbReference type="GO" id="GO:0016192">
    <property type="term" value="P:vesicle-mediated transport"/>
    <property type="evidence" value="ECO:0007669"/>
    <property type="project" value="UniProtKB-KW"/>
</dbReference>
<evidence type="ECO:0000313" key="13">
    <source>
        <dbReference type="Proteomes" id="UP000008743"/>
    </source>
</evidence>
<name>A0A0D2X4P9_CAPO3</name>
<dbReference type="PANTHER" id="PTHR14374:SF0">
    <property type="entry name" value="TRAFFICKING PROTEIN PARTICLE COMPLEX SUBUNIT 11"/>
    <property type="match status" value="1"/>
</dbReference>
<feature type="coiled-coil region" evidence="8">
    <location>
        <begin position="282"/>
        <end position="309"/>
    </location>
</feature>
<dbReference type="InterPro" id="IPR025876">
    <property type="entry name" value="TRAPPC11_C"/>
</dbReference>
<dbReference type="InParanoid" id="A0A0D2X4P9"/>
<dbReference type="EMBL" id="KE346371">
    <property type="protein sequence ID" value="KJE96439.1"/>
    <property type="molecule type" value="Genomic_DNA"/>
</dbReference>
<evidence type="ECO:0000256" key="4">
    <source>
        <dbReference type="ARBA" id="ARBA00021520"/>
    </source>
</evidence>
<sequence length="1244" mass="136567">MRGAGPTSVAAVAASSQAQAQAASSPPRQPAPAAAAATAPTTPATTAPSTAGATTTTAAAAPAASVTLSVSIAATAAAAAALPSPLESLLPPEIVARPVPLVALVGVEAVEGPFPRVSLQEAIHSERLVEQIPVTYRPVSKDVLLLLPQRKERRDVESYSPPGILKGSWIHKHRQVIPAVAAYFVELEWDDPQWAACEQECAAVFDKLRQSTAGRATRHVLVLVQRKHDRPMPPLFVDERSNSMRRACQIPLVLSLSFAKPDLPAIKQNVAKLEKALIDMAYAYYRDEAKRLKQRKERLNKSLQQGMLARLFFKLAYFAEMRSDGKAAIKYYGSSYAYLKELAERDKNGMAAAMRASIVKAVAGLINYKLCRLHFMFNFADALDQFRKHVANYRGIVGRPELAFEHSAWLGRQYRVFAELFENALAYNLVPTTQSQHPGFYYRQAAVHAMDEKAHAAVQCASVKPLFDQLRASAPAASSTASSADPRGRAGSLTEEDSTVLKAILASSDEDRRKLAELLVDHSGLIITLLSMAREHFKKMRSARMTLHMAVHIAQEYCQAGEHERALKLFERIAVDYRKERWWPVLESVLTASLACAYLIGSVQDFVVLSLELIASLTKHAPQRSIRAQESLMRVLSNQVPFPPEPSELVLMPLALNDTPPSLPAAAGSHVDMGLAGVIPFIECKVIFAAPTSPSDAPVVMHLAVVSRCPLAVEGSRLNLKFNVPGYAVSIVNETDRAQASAVRDAARTKSRSASIASEGARRRHETQVFDLAVPFVDQDTSIPTTIAADLTFSPDQPKLFRLQFLPLDNSDRTLERALQAAPTHWTTAELERTPWPELVERPSTKIATRESQMDISITHTPPALVNEFYPVKLVFTSREKLPIYNVSVHLEFLQHRDATQGWTSDGSICLTPELAKGESYRTRTIALEKMEPEASQEQLVYLFSPKDIGEQILTVKMSYSVDAVADGKRMFACTCQKEHLLRVPFVLPFTLLVKLATAKFEPIDVKLDSVSPRDALLLTTETQSVTPWPISIVKTELIVDTKALRLEGALPRNEPTSLNQGDTMSESFALRVGNPSVASISLGYYKIHWLRRDRNPMLADQGGVQSDPSPSVTAIALPPVNVAYKAISIVPQIPASGHLNSPLEVSYAIVNHTPLTQEIELVMESNESFMFSGLKATHFRVLPSASTSVTYNLYPLQPGRLPLPHLSVKSVRQDAELTFRAMPEHVFILPPRPTNAPAADLAR</sequence>
<protein>
    <recommendedName>
        <fullName evidence="4">Trafficking protein particle complex subunit 11</fullName>
    </recommendedName>
</protein>
<dbReference type="Pfam" id="PF11817">
    <property type="entry name" value="Foie-gras_1"/>
    <property type="match status" value="1"/>
</dbReference>
<evidence type="ECO:0000256" key="9">
    <source>
        <dbReference type="SAM" id="MobiDB-lite"/>
    </source>
</evidence>
<evidence type="ECO:0000256" key="2">
    <source>
        <dbReference type="ARBA" id="ARBA00004222"/>
    </source>
</evidence>
<keyword evidence="6" id="KW-0931">ER-Golgi transport</keyword>
<dbReference type="Pfam" id="PF12742">
    <property type="entry name" value="Gryzun-like"/>
    <property type="match status" value="1"/>
</dbReference>
<evidence type="ECO:0000256" key="5">
    <source>
        <dbReference type="ARBA" id="ARBA00022448"/>
    </source>
</evidence>
<comment type="similarity">
    <text evidence="3">Belongs to the TRAPPC11 family.</text>
</comment>
<reference evidence="13" key="1">
    <citation type="submission" date="2011-02" db="EMBL/GenBank/DDBJ databases">
        <title>The Genome Sequence of Capsaspora owczarzaki ATCC 30864.</title>
        <authorList>
            <person name="Russ C."/>
            <person name="Cuomo C."/>
            <person name="Burger G."/>
            <person name="Gray M.W."/>
            <person name="Holland P.W.H."/>
            <person name="King N."/>
            <person name="Lang F.B.F."/>
            <person name="Roger A.J."/>
            <person name="Ruiz-Trillo I."/>
            <person name="Young S.K."/>
            <person name="Zeng Q."/>
            <person name="Gargeya S."/>
            <person name="Alvarado L."/>
            <person name="Berlin A."/>
            <person name="Chapman S.B."/>
            <person name="Chen Z."/>
            <person name="Freedman E."/>
            <person name="Gellesch M."/>
            <person name="Goldberg J."/>
            <person name="Griggs A."/>
            <person name="Gujja S."/>
            <person name="Heilman E."/>
            <person name="Heiman D."/>
            <person name="Howarth C."/>
            <person name="Mehta T."/>
            <person name="Neiman D."/>
            <person name="Pearson M."/>
            <person name="Roberts A."/>
            <person name="Saif S."/>
            <person name="Shea T."/>
            <person name="Shenoy N."/>
            <person name="Sisk P."/>
            <person name="Stolte C."/>
            <person name="Sykes S."/>
            <person name="White J."/>
            <person name="Yandava C."/>
            <person name="Haas B."/>
            <person name="Nusbaum C."/>
            <person name="Birren B."/>
        </authorList>
    </citation>
    <scope>NUCLEOTIDE SEQUENCE</scope>
    <source>
        <strain evidence="13">ATCC 30864</strain>
    </source>
</reference>
<evidence type="ECO:0000256" key="8">
    <source>
        <dbReference type="SAM" id="Coils"/>
    </source>
</evidence>